<feature type="binding site" evidence="7 8">
    <location>
        <position position="125"/>
    </location>
    <ligand>
        <name>S-adenosyl-L-methionine</name>
        <dbReference type="ChEBI" id="CHEBI:59789"/>
    </ligand>
</feature>
<comment type="catalytic activity">
    <reaction evidence="7">
        <text>adenosine(1518)/adenosine(1519) in 16S rRNA + 4 S-adenosyl-L-methionine = N(6)-dimethyladenosine(1518)/N(6)-dimethyladenosine(1519) in 16S rRNA + 4 S-adenosyl-L-homocysteine + 4 H(+)</text>
        <dbReference type="Rhea" id="RHEA:19609"/>
        <dbReference type="Rhea" id="RHEA-COMP:10232"/>
        <dbReference type="Rhea" id="RHEA-COMP:10233"/>
        <dbReference type="ChEBI" id="CHEBI:15378"/>
        <dbReference type="ChEBI" id="CHEBI:57856"/>
        <dbReference type="ChEBI" id="CHEBI:59789"/>
        <dbReference type="ChEBI" id="CHEBI:74411"/>
        <dbReference type="ChEBI" id="CHEBI:74493"/>
        <dbReference type="EC" id="2.1.1.182"/>
    </reaction>
</comment>
<dbReference type="PATRIC" id="fig|1391654.3.peg.6203"/>
<gene>
    <name evidence="7" type="primary">rsmA</name>
    <name evidence="7" type="synonym">ksgA</name>
    <name evidence="10" type="ORF">AKJ09_06117</name>
</gene>
<comment type="similarity">
    <text evidence="7">Belongs to the class I-like SAM-binding methyltransferase superfamily. rRNA adenine N(6)-methyltransferase family. RsmA subfamily.</text>
</comment>
<dbReference type="Gene3D" id="1.10.8.100">
    <property type="entry name" value="Ribosomal RNA adenine dimethylase-like, domain 2"/>
    <property type="match status" value="1"/>
</dbReference>
<dbReference type="PANTHER" id="PTHR11727">
    <property type="entry name" value="DIMETHYLADENOSINE TRANSFERASE"/>
    <property type="match status" value="1"/>
</dbReference>
<dbReference type="RefSeq" id="WP_146650906.1">
    <property type="nucleotide sequence ID" value="NZ_CP012333.1"/>
</dbReference>
<evidence type="ECO:0000256" key="1">
    <source>
        <dbReference type="ARBA" id="ARBA00022490"/>
    </source>
</evidence>
<reference evidence="10 11" key="1">
    <citation type="submission" date="2015-08" db="EMBL/GenBank/DDBJ databases">
        <authorList>
            <person name="Babu N.S."/>
            <person name="Beckwith C.J."/>
            <person name="Beseler K.G."/>
            <person name="Brison A."/>
            <person name="Carone J.V."/>
            <person name="Caskin T.P."/>
            <person name="Diamond M."/>
            <person name="Durham M.E."/>
            <person name="Foxe J.M."/>
            <person name="Go M."/>
            <person name="Henderson B.A."/>
            <person name="Jones I.B."/>
            <person name="McGettigan J.A."/>
            <person name="Micheletti S.J."/>
            <person name="Nasrallah M.E."/>
            <person name="Ortiz D."/>
            <person name="Piller C.R."/>
            <person name="Privatt S.R."/>
            <person name="Schneider S.L."/>
            <person name="Sharp S."/>
            <person name="Smith T.C."/>
            <person name="Stanton J.D."/>
            <person name="Ullery H.E."/>
            <person name="Wilson R.J."/>
            <person name="Serrano M.G."/>
            <person name="Buck G."/>
            <person name="Lee V."/>
            <person name="Wang Y."/>
            <person name="Carvalho R."/>
            <person name="Voegtly L."/>
            <person name="Shi R."/>
            <person name="Duckworth R."/>
            <person name="Johnson A."/>
            <person name="Loviza R."/>
            <person name="Walstead R."/>
            <person name="Shah Z."/>
            <person name="Kiflezghi M."/>
            <person name="Wade K."/>
            <person name="Ball S.L."/>
            <person name="Bradley K.W."/>
            <person name="Asai D.J."/>
            <person name="Bowman C.A."/>
            <person name="Russell D.A."/>
            <person name="Pope W.H."/>
            <person name="Jacobs-Sera D."/>
            <person name="Hendrix R.W."/>
            <person name="Hatfull G.F."/>
        </authorList>
    </citation>
    <scope>NUCLEOTIDE SEQUENCE [LARGE SCALE GENOMIC DNA]</scope>
    <source>
        <strain evidence="10 11">DSM 27648</strain>
    </source>
</reference>
<feature type="binding site" evidence="7 8">
    <location>
        <position position="22"/>
    </location>
    <ligand>
        <name>S-adenosyl-L-methionine</name>
        <dbReference type="ChEBI" id="CHEBI:59789"/>
    </ligand>
</feature>
<dbReference type="CDD" id="cd02440">
    <property type="entry name" value="AdoMet_MTases"/>
    <property type="match status" value="1"/>
</dbReference>
<keyword evidence="4 7" id="KW-0808">Transferase</keyword>
<evidence type="ECO:0000256" key="7">
    <source>
        <dbReference type="HAMAP-Rule" id="MF_00607"/>
    </source>
</evidence>
<dbReference type="PROSITE" id="PS01131">
    <property type="entry name" value="RRNA_A_DIMETH"/>
    <property type="match status" value="1"/>
</dbReference>
<dbReference type="PANTHER" id="PTHR11727:SF7">
    <property type="entry name" value="DIMETHYLADENOSINE TRANSFERASE-RELATED"/>
    <property type="match status" value="1"/>
</dbReference>
<evidence type="ECO:0000259" key="9">
    <source>
        <dbReference type="SMART" id="SM00650"/>
    </source>
</evidence>
<dbReference type="EMBL" id="CP012333">
    <property type="protein sequence ID" value="AKU99453.1"/>
    <property type="molecule type" value="Genomic_DNA"/>
</dbReference>
<accession>A0A0K1Q0Z0</accession>
<keyword evidence="11" id="KW-1185">Reference proteome</keyword>
<feature type="domain" description="Ribosomal RNA adenine methylase transferase N-terminal" evidence="9">
    <location>
        <begin position="29"/>
        <end position="210"/>
    </location>
</feature>
<feature type="binding site" evidence="7 8">
    <location>
        <position position="24"/>
    </location>
    <ligand>
        <name>S-adenosyl-L-methionine</name>
        <dbReference type="ChEBI" id="CHEBI:59789"/>
    </ligand>
</feature>
<dbReference type="NCBIfam" id="TIGR00755">
    <property type="entry name" value="ksgA"/>
    <property type="match status" value="1"/>
</dbReference>
<comment type="function">
    <text evidence="7">Specifically dimethylates two adjacent adenosines (A1518 and A1519) in the loop of a conserved hairpin near the 3'-end of 16S rRNA in the 30S particle. May play a critical role in biogenesis of 30S subunits.</text>
</comment>
<name>A0A0K1Q0Z0_9BACT</name>
<dbReference type="Gene3D" id="3.40.50.150">
    <property type="entry name" value="Vaccinia Virus protein VP39"/>
    <property type="match status" value="1"/>
</dbReference>
<organism evidence="10 11">
    <name type="scientific">Labilithrix luteola</name>
    <dbReference type="NCBI Taxonomy" id="1391654"/>
    <lineage>
        <taxon>Bacteria</taxon>
        <taxon>Pseudomonadati</taxon>
        <taxon>Myxococcota</taxon>
        <taxon>Polyangia</taxon>
        <taxon>Polyangiales</taxon>
        <taxon>Labilitrichaceae</taxon>
        <taxon>Labilithrix</taxon>
    </lineage>
</organism>
<keyword evidence="5 7" id="KW-0949">S-adenosyl-L-methionine</keyword>
<dbReference type="InterPro" id="IPR020598">
    <property type="entry name" value="rRNA_Ade_methylase_Trfase_N"/>
</dbReference>
<dbReference type="KEGG" id="llu:AKJ09_06117"/>
<dbReference type="InterPro" id="IPR011530">
    <property type="entry name" value="rRNA_adenine_dimethylase"/>
</dbReference>
<dbReference type="AlphaFoldDB" id="A0A0K1Q0Z0"/>
<dbReference type="SMART" id="SM00650">
    <property type="entry name" value="rADc"/>
    <property type="match status" value="1"/>
</dbReference>
<keyword evidence="2 7" id="KW-0698">rRNA processing</keyword>
<comment type="subcellular location">
    <subcellularLocation>
        <location evidence="7">Cytoplasm</location>
    </subcellularLocation>
</comment>
<evidence type="ECO:0000256" key="2">
    <source>
        <dbReference type="ARBA" id="ARBA00022552"/>
    </source>
</evidence>
<sequence>MSDARAILKRAGLSPKKSFGQNFLVSPHVVESIARACVPDGDVGKARVLELGAGLGVLTRALTARAASVVAVERDRDLVPILSEELSADVESGRLRIVEGDAQAASPGELLGEERSGEPRVLCGNLPYQITGRLIERAVTGAADVDRVVFMVQLEVADRLAAEPGSKTYGALSVFVQAAFRVRKLFNVSPGSFHPPPDVTSAVVSLEPERPARAEETETFRALVKGAFGARRKTLRNAWSNVASSDLIARAAEQSGISLDARGETLGVDQYAAMAKALDAARAAG</sequence>
<dbReference type="InterPro" id="IPR029063">
    <property type="entry name" value="SAM-dependent_MTases_sf"/>
</dbReference>
<feature type="binding site" evidence="7 8">
    <location>
        <position position="101"/>
    </location>
    <ligand>
        <name>S-adenosyl-L-methionine</name>
        <dbReference type="ChEBI" id="CHEBI:59789"/>
    </ligand>
</feature>
<feature type="binding site" evidence="7 8">
    <location>
        <position position="52"/>
    </location>
    <ligand>
        <name>S-adenosyl-L-methionine</name>
        <dbReference type="ChEBI" id="CHEBI:59789"/>
    </ligand>
</feature>
<evidence type="ECO:0000313" key="10">
    <source>
        <dbReference type="EMBL" id="AKU99453.1"/>
    </source>
</evidence>
<dbReference type="InterPro" id="IPR023165">
    <property type="entry name" value="rRNA_Ade_diMease-like_C"/>
</dbReference>
<dbReference type="InterPro" id="IPR020596">
    <property type="entry name" value="rRNA_Ade_Mease_Trfase_CS"/>
</dbReference>
<feature type="binding site" evidence="7 8">
    <location>
        <position position="73"/>
    </location>
    <ligand>
        <name>S-adenosyl-L-methionine</name>
        <dbReference type="ChEBI" id="CHEBI:59789"/>
    </ligand>
</feature>
<dbReference type="Proteomes" id="UP000064967">
    <property type="component" value="Chromosome"/>
</dbReference>
<dbReference type="HAMAP" id="MF_00607">
    <property type="entry name" value="16SrRNA_methyltr_A"/>
    <property type="match status" value="1"/>
</dbReference>
<protein>
    <recommendedName>
        <fullName evidence="7">Ribosomal RNA small subunit methyltransferase A</fullName>
        <ecNumber evidence="7">2.1.1.182</ecNumber>
    </recommendedName>
    <alternativeName>
        <fullName evidence="7">16S rRNA (adenine(1518)-N(6)/adenine(1519)-N(6))-dimethyltransferase</fullName>
    </alternativeName>
    <alternativeName>
        <fullName evidence="7">16S rRNA dimethyladenosine transferase</fullName>
    </alternativeName>
    <alternativeName>
        <fullName evidence="7">16S rRNA dimethylase</fullName>
    </alternativeName>
    <alternativeName>
        <fullName evidence="7">S-adenosylmethionine-6-N', N'-adenosyl(rRNA) dimethyltransferase</fullName>
    </alternativeName>
</protein>
<dbReference type="PROSITE" id="PS51689">
    <property type="entry name" value="SAM_RNA_A_N6_MT"/>
    <property type="match status" value="1"/>
</dbReference>
<evidence type="ECO:0000256" key="8">
    <source>
        <dbReference type="PROSITE-ProRule" id="PRU01026"/>
    </source>
</evidence>
<evidence type="ECO:0000256" key="3">
    <source>
        <dbReference type="ARBA" id="ARBA00022603"/>
    </source>
</evidence>
<keyword evidence="3 7" id="KW-0489">Methyltransferase</keyword>
<keyword evidence="1 7" id="KW-0963">Cytoplasm</keyword>
<proteinExistence type="inferred from homology"/>
<dbReference type="Pfam" id="PF00398">
    <property type="entry name" value="RrnaAD"/>
    <property type="match status" value="1"/>
</dbReference>
<dbReference type="GO" id="GO:0052908">
    <property type="term" value="F:16S rRNA (adenine(1518)-N(6)/adenine(1519)-N(6))-dimethyltransferase activity"/>
    <property type="evidence" value="ECO:0007669"/>
    <property type="project" value="UniProtKB-EC"/>
</dbReference>
<evidence type="ECO:0000256" key="4">
    <source>
        <dbReference type="ARBA" id="ARBA00022679"/>
    </source>
</evidence>
<dbReference type="GO" id="GO:0003723">
    <property type="term" value="F:RNA binding"/>
    <property type="evidence" value="ECO:0007669"/>
    <property type="project" value="UniProtKB-UniRule"/>
</dbReference>
<dbReference type="InterPro" id="IPR001737">
    <property type="entry name" value="KsgA/Erm"/>
</dbReference>
<dbReference type="EC" id="2.1.1.182" evidence="7"/>
<evidence type="ECO:0000313" key="11">
    <source>
        <dbReference type="Proteomes" id="UP000064967"/>
    </source>
</evidence>
<dbReference type="GO" id="GO:0005829">
    <property type="term" value="C:cytosol"/>
    <property type="evidence" value="ECO:0007669"/>
    <property type="project" value="TreeGrafter"/>
</dbReference>
<evidence type="ECO:0000256" key="5">
    <source>
        <dbReference type="ARBA" id="ARBA00022691"/>
    </source>
</evidence>
<dbReference type="OrthoDB" id="9814755at2"/>
<evidence type="ECO:0000256" key="6">
    <source>
        <dbReference type="ARBA" id="ARBA00022884"/>
    </source>
</evidence>
<keyword evidence="6 7" id="KW-0694">RNA-binding</keyword>
<dbReference type="STRING" id="1391654.AKJ09_06117"/>
<dbReference type="SUPFAM" id="SSF53335">
    <property type="entry name" value="S-adenosyl-L-methionine-dependent methyltransferases"/>
    <property type="match status" value="1"/>
</dbReference>